<dbReference type="NCBIfam" id="NF040863">
    <property type="entry name" value="HgcA_corrinoid"/>
    <property type="match status" value="1"/>
</dbReference>
<keyword evidence="1" id="KW-0472">Membrane</keyword>
<dbReference type="InterPro" id="IPR016041">
    <property type="entry name" value="Ac-CoA_synth_d_su_TIM-brl"/>
</dbReference>
<feature type="transmembrane region" description="Helical" evidence="1">
    <location>
        <begin position="234"/>
        <end position="252"/>
    </location>
</feature>
<reference evidence="3 4" key="1">
    <citation type="submission" date="2021-05" db="EMBL/GenBank/DDBJ databases">
        <title>The draft genome of Geobacter pelophilus DSM 12255.</title>
        <authorList>
            <person name="Xu Z."/>
            <person name="Masuda Y."/>
            <person name="Itoh H."/>
            <person name="Senoo K."/>
        </authorList>
    </citation>
    <scope>NUCLEOTIDE SEQUENCE [LARGE SCALE GENOMIC DNA]</scope>
    <source>
        <strain evidence="3 4">DSM 12255</strain>
    </source>
</reference>
<dbReference type="Proteomes" id="UP000811899">
    <property type="component" value="Unassembled WGS sequence"/>
</dbReference>
<evidence type="ECO:0000313" key="3">
    <source>
        <dbReference type="EMBL" id="MBT0662865.1"/>
    </source>
</evidence>
<evidence type="ECO:0000259" key="2">
    <source>
        <dbReference type="Pfam" id="PF03599"/>
    </source>
</evidence>
<sequence>MAQIESKLSFTDHLGACKARWGIGRMNYIVPPGLYAIGQPTPDAPVLVTANYKMSYDIVRRALIGRNCWLLVLETYGINVWCAAGKGTFGTGELVRRVTSSGLAKVVSHRRLILPILGAPGVSAHEVARRCGFSVSYATIRAADLPEYLDNGLITAPAMRQLTFSMYERLILIPVEIVSAMKSLAVMAVIVLSAFAVAGGAAVGLTAFGGYVGAVLSGIAVGPLLLPWLPGRSFVVKGAEVGLVWAVCFYLLAGGTTWNIPITLAVFLALPAVSAFYTLNFTGCSTYTSRSGVKKEMRLGLPIMGVSLAIGVLLLVAGRFI</sequence>
<dbReference type="AlphaFoldDB" id="A0AAW4KZ89"/>
<keyword evidence="1" id="KW-0812">Transmembrane</keyword>
<dbReference type="EMBL" id="JAHCVJ010000001">
    <property type="protein sequence ID" value="MBT0662865.1"/>
    <property type="molecule type" value="Genomic_DNA"/>
</dbReference>
<comment type="caution">
    <text evidence="3">The sequence shown here is derived from an EMBL/GenBank/DDBJ whole genome shotgun (WGS) entry which is preliminary data.</text>
</comment>
<gene>
    <name evidence="3" type="ORF">KI809_01000</name>
</gene>
<proteinExistence type="predicted"/>
<evidence type="ECO:0000256" key="1">
    <source>
        <dbReference type="SAM" id="Phobius"/>
    </source>
</evidence>
<name>A0AAW4KZ89_9BACT</name>
<keyword evidence="4" id="KW-1185">Reference proteome</keyword>
<protein>
    <submittedName>
        <fullName evidence="3">Acetyl-CoA synthase subunit gamma</fullName>
    </submittedName>
</protein>
<evidence type="ECO:0000313" key="4">
    <source>
        <dbReference type="Proteomes" id="UP000811899"/>
    </source>
</evidence>
<feature type="domain" description="CO dehydrogenase/acetyl-CoA synthase delta subunit TIM barrel" evidence="2">
    <location>
        <begin position="30"/>
        <end position="120"/>
    </location>
</feature>
<accession>A0AAW4KZ89</accession>
<organism evidence="3 4">
    <name type="scientific">Geoanaerobacter pelophilus</name>
    <dbReference type="NCBI Taxonomy" id="60036"/>
    <lineage>
        <taxon>Bacteria</taxon>
        <taxon>Pseudomonadati</taxon>
        <taxon>Thermodesulfobacteriota</taxon>
        <taxon>Desulfuromonadia</taxon>
        <taxon>Geobacterales</taxon>
        <taxon>Geobacteraceae</taxon>
        <taxon>Geoanaerobacter</taxon>
    </lineage>
</organism>
<feature type="transmembrane region" description="Helical" evidence="1">
    <location>
        <begin position="258"/>
        <end position="279"/>
    </location>
</feature>
<feature type="transmembrane region" description="Helical" evidence="1">
    <location>
        <begin position="299"/>
        <end position="320"/>
    </location>
</feature>
<keyword evidence="1" id="KW-1133">Transmembrane helix</keyword>
<feature type="transmembrane region" description="Helical" evidence="1">
    <location>
        <begin position="211"/>
        <end position="229"/>
    </location>
</feature>
<dbReference type="Gene3D" id="3.40.50.11600">
    <property type="match status" value="1"/>
</dbReference>
<dbReference type="Pfam" id="PF03599">
    <property type="entry name" value="CdhD"/>
    <property type="match status" value="1"/>
</dbReference>